<evidence type="ECO:0000313" key="3">
    <source>
        <dbReference type="EMBL" id="MDU9693339.1"/>
    </source>
</evidence>
<feature type="compositionally biased region" description="Basic and acidic residues" evidence="1">
    <location>
        <begin position="40"/>
        <end position="80"/>
    </location>
</feature>
<evidence type="ECO:0000256" key="1">
    <source>
        <dbReference type="SAM" id="MobiDB-lite"/>
    </source>
</evidence>
<feature type="region of interest" description="Disordered" evidence="1">
    <location>
        <begin position="211"/>
        <end position="286"/>
    </location>
</feature>
<name>A0AAX6NC08_PRIAR</name>
<proteinExistence type="predicted"/>
<feature type="chain" id="PRO_5043791809" description="Lipoprotein" evidence="2">
    <location>
        <begin position="27"/>
        <end position="355"/>
    </location>
</feature>
<feature type="region of interest" description="Disordered" evidence="1">
    <location>
        <begin position="30"/>
        <end position="104"/>
    </location>
</feature>
<dbReference type="PROSITE" id="PS51257">
    <property type="entry name" value="PROKAR_LIPOPROTEIN"/>
    <property type="match status" value="1"/>
</dbReference>
<comment type="caution">
    <text evidence="3">The sequence shown here is derived from an EMBL/GenBank/DDBJ whole genome shotgun (WGS) entry which is preliminary data.</text>
</comment>
<feature type="signal peptide" evidence="2">
    <location>
        <begin position="1"/>
        <end position="26"/>
    </location>
</feature>
<keyword evidence="2" id="KW-0732">Signal</keyword>
<evidence type="ECO:0008006" key="5">
    <source>
        <dbReference type="Google" id="ProtNLM"/>
    </source>
</evidence>
<evidence type="ECO:0000256" key="2">
    <source>
        <dbReference type="SAM" id="SignalP"/>
    </source>
</evidence>
<organism evidence="3 4">
    <name type="scientific">Priestia aryabhattai</name>
    <name type="common">Bacillus aryabhattai</name>
    <dbReference type="NCBI Taxonomy" id="412384"/>
    <lineage>
        <taxon>Bacteria</taxon>
        <taxon>Bacillati</taxon>
        <taxon>Bacillota</taxon>
        <taxon>Bacilli</taxon>
        <taxon>Bacillales</taxon>
        <taxon>Bacillaceae</taxon>
        <taxon>Priestia</taxon>
    </lineage>
</organism>
<evidence type="ECO:0000313" key="4">
    <source>
        <dbReference type="Proteomes" id="UP001269400"/>
    </source>
</evidence>
<protein>
    <recommendedName>
        <fullName evidence="5">Lipoprotein</fullName>
    </recommendedName>
</protein>
<sequence>MKKGLFLLTIIMLVSLGALTGCSLFAENDAKTNTQASNEEETKKEVETEEKEKDAKDKKNEELKNSEESKKESSSEDKEVNSNSNNGSKASESDSTLKSGGQENQVEWGSAWTRDIQFDHALLEITQKSGNTFSFKLHATNAMDAEAVKRGAVNVGEVIGTAKVNGDVATQTAPDPDTGCQIKMTNYTGYVQVETVTDCSDAAGMRVHFDGKYKKGNIPEPEIAIEDDPENNANDNFEASEDEAQNNNDQTTEEDSQSSVESDSEDQLEDSGENNTSESSAQPITKDEARQLVVNYLQSNDPESVIQYDHDDNGDYIFHYYKEVGEGDAAHAATFGWYGVNPNTKEVYDYMAAMD</sequence>
<reference evidence="3" key="2">
    <citation type="submission" date="2022-12" db="EMBL/GenBank/DDBJ databases">
        <authorList>
            <person name="Dechsakulwatana C."/>
            <person name="Rungsihiranrut A."/>
            <person name="Muangchinda C."/>
            <person name="Ningthoujam R."/>
            <person name="Klankeo P."/>
            <person name="Pinyakong O."/>
        </authorList>
    </citation>
    <scope>NUCLEOTIDE SEQUENCE</scope>
    <source>
        <strain evidence="3">TL01-2</strain>
    </source>
</reference>
<accession>A0AAX6NC08</accession>
<feature type="compositionally biased region" description="Acidic residues" evidence="1">
    <location>
        <begin position="251"/>
        <end position="272"/>
    </location>
</feature>
<dbReference type="AlphaFoldDB" id="A0AAX6NC08"/>
<feature type="compositionally biased region" description="Polar residues" evidence="1">
    <location>
        <begin position="274"/>
        <end position="283"/>
    </location>
</feature>
<gene>
    <name evidence="3" type="ORF">O0Q50_19390</name>
</gene>
<dbReference type="Proteomes" id="UP001269400">
    <property type="component" value="Unassembled WGS sequence"/>
</dbReference>
<reference evidence="3" key="1">
    <citation type="journal article" date="2022" name="J Environ Chem Eng">
        <title>Biodegradation of petroleum oil using a constructed nonpathogenic and heavy metal-tolerant bacterial consortium isolated from marine sponges.</title>
        <authorList>
            <person name="Dechsakulwatana C."/>
            <person name="Rungsihiranrut A."/>
            <person name="Muangchinda C."/>
            <person name="Ningthoujam R."/>
            <person name="Klankeo P."/>
            <person name="Pinyakong O."/>
        </authorList>
    </citation>
    <scope>NUCLEOTIDE SEQUENCE</scope>
    <source>
        <strain evidence="3">TL01-2</strain>
    </source>
</reference>
<feature type="compositionally biased region" description="Polar residues" evidence="1">
    <location>
        <begin position="87"/>
        <end position="104"/>
    </location>
</feature>
<dbReference type="EMBL" id="JAPTGD010000002">
    <property type="protein sequence ID" value="MDU9693339.1"/>
    <property type="molecule type" value="Genomic_DNA"/>
</dbReference>
<dbReference type="RefSeq" id="WP_316910567.1">
    <property type="nucleotide sequence ID" value="NZ_JAPTGD010000002.1"/>
</dbReference>